<accession>A0A1X2G9B7</accession>
<evidence type="ECO:0000256" key="1">
    <source>
        <dbReference type="ARBA" id="ARBA00004245"/>
    </source>
</evidence>
<keyword evidence="6 8" id="KW-0175">Coiled coil</keyword>
<protein>
    <recommendedName>
        <fullName evidence="10">CAP-Gly domain-containing protein</fullName>
    </recommendedName>
</protein>
<dbReference type="AlphaFoldDB" id="A0A1X2G9B7"/>
<comment type="similarity">
    <text evidence="2">Belongs to the dynactin 150 kDa subunit family.</text>
</comment>
<feature type="compositionally biased region" description="Polar residues" evidence="9">
    <location>
        <begin position="129"/>
        <end position="143"/>
    </location>
</feature>
<comment type="subcellular location">
    <subcellularLocation>
        <location evidence="1">Cytoplasm</location>
        <location evidence="1">Cytoskeleton</location>
    </subcellularLocation>
</comment>
<dbReference type="InterPro" id="IPR036859">
    <property type="entry name" value="CAP-Gly_dom_sf"/>
</dbReference>
<evidence type="ECO:0000256" key="9">
    <source>
        <dbReference type="SAM" id="MobiDB-lite"/>
    </source>
</evidence>
<dbReference type="STRING" id="101127.A0A1X2G9B7"/>
<organism evidence="11 12">
    <name type="scientific">Hesseltinella vesiculosa</name>
    <dbReference type="NCBI Taxonomy" id="101127"/>
    <lineage>
        <taxon>Eukaryota</taxon>
        <taxon>Fungi</taxon>
        <taxon>Fungi incertae sedis</taxon>
        <taxon>Mucoromycota</taxon>
        <taxon>Mucoromycotina</taxon>
        <taxon>Mucoromycetes</taxon>
        <taxon>Mucorales</taxon>
        <taxon>Cunninghamellaceae</taxon>
        <taxon>Hesseltinella</taxon>
    </lineage>
</organism>
<dbReference type="Proteomes" id="UP000242146">
    <property type="component" value="Unassembled WGS sequence"/>
</dbReference>
<dbReference type="GO" id="GO:0051286">
    <property type="term" value="C:cell tip"/>
    <property type="evidence" value="ECO:0007669"/>
    <property type="project" value="TreeGrafter"/>
</dbReference>
<feature type="compositionally biased region" description="Polar residues" evidence="9">
    <location>
        <begin position="76"/>
        <end position="88"/>
    </location>
</feature>
<feature type="domain" description="CAP-Gly" evidence="10">
    <location>
        <begin position="25"/>
        <end position="67"/>
    </location>
</feature>
<evidence type="ECO:0000259" key="10">
    <source>
        <dbReference type="PROSITE" id="PS50245"/>
    </source>
</evidence>
<dbReference type="SUPFAM" id="SSF74924">
    <property type="entry name" value="Cap-Gly domain"/>
    <property type="match status" value="1"/>
</dbReference>
<evidence type="ECO:0000256" key="8">
    <source>
        <dbReference type="SAM" id="Coils"/>
    </source>
</evidence>
<dbReference type="InterPro" id="IPR022157">
    <property type="entry name" value="Dynactin"/>
</dbReference>
<feature type="compositionally biased region" description="Low complexity" evidence="9">
    <location>
        <begin position="89"/>
        <end position="115"/>
    </location>
</feature>
<feature type="coiled-coil region" evidence="8">
    <location>
        <begin position="970"/>
        <end position="1126"/>
    </location>
</feature>
<dbReference type="GO" id="GO:0005814">
    <property type="term" value="C:centriole"/>
    <property type="evidence" value="ECO:0007669"/>
    <property type="project" value="UniProtKB-SubCell"/>
</dbReference>
<dbReference type="GO" id="GO:0000743">
    <property type="term" value="P:nuclear migration involved in conjugation with cellular fusion"/>
    <property type="evidence" value="ECO:0007669"/>
    <property type="project" value="TreeGrafter"/>
</dbReference>
<dbReference type="InterPro" id="IPR000938">
    <property type="entry name" value="CAP-Gly_domain"/>
</dbReference>
<proteinExistence type="inferred from homology"/>
<reference evidence="11 12" key="1">
    <citation type="submission" date="2016-07" db="EMBL/GenBank/DDBJ databases">
        <title>Pervasive Adenine N6-methylation of Active Genes in Fungi.</title>
        <authorList>
            <consortium name="DOE Joint Genome Institute"/>
            <person name="Mondo S.J."/>
            <person name="Dannebaum R.O."/>
            <person name="Kuo R.C."/>
            <person name="Labutti K."/>
            <person name="Haridas S."/>
            <person name="Kuo A."/>
            <person name="Salamov A."/>
            <person name="Ahrendt S.R."/>
            <person name="Lipzen A."/>
            <person name="Sullivan W."/>
            <person name="Andreopoulos W.B."/>
            <person name="Clum A."/>
            <person name="Lindquist E."/>
            <person name="Daum C."/>
            <person name="Ramamoorthy G.K."/>
            <person name="Gryganskyi A."/>
            <person name="Culley D."/>
            <person name="Magnuson J.K."/>
            <person name="James T.Y."/>
            <person name="O'Malley M.A."/>
            <person name="Stajich J.E."/>
            <person name="Spatafora J.W."/>
            <person name="Visel A."/>
            <person name="Grigoriev I.V."/>
        </authorList>
    </citation>
    <scope>NUCLEOTIDE SEQUENCE [LARGE SCALE GENOMIC DNA]</scope>
    <source>
        <strain evidence="11 12">NRRL 3301</strain>
    </source>
</reference>
<dbReference type="GO" id="GO:0000132">
    <property type="term" value="P:establishment of mitotic spindle orientation"/>
    <property type="evidence" value="ECO:0007669"/>
    <property type="project" value="TreeGrafter"/>
</dbReference>
<feature type="compositionally biased region" description="Pro residues" evidence="9">
    <location>
        <begin position="164"/>
        <end position="193"/>
    </location>
</feature>
<evidence type="ECO:0000256" key="4">
    <source>
        <dbReference type="ARBA" id="ARBA00022701"/>
    </source>
</evidence>
<dbReference type="GO" id="GO:0005816">
    <property type="term" value="C:spindle pole body"/>
    <property type="evidence" value="ECO:0007669"/>
    <property type="project" value="TreeGrafter"/>
</dbReference>
<evidence type="ECO:0000256" key="5">
    <source>
        <dbReference type="ARBA" id="ARBA00023017"/>
    </source>
</evidence>
<dbReference type="OrthoDB" id="2130750at2759"/>
<dbReference type="GO" id="GO:0051301">
    <property type="term" value="P:cell division"/>
    <property type="evidence" value="ECO:0007669"/>
    <property type="project" value="UniProtKB-KW"/>
</dbReference>
<dbReference type="EMBL" id="MCGT01000029">
    <property type="protein sequence ID" value="ORX48475.1"/>
    <property type="molecule type" value="Genomic_DNA"/>
</dbReference>
<evidence type="ECO:0000313" key="12">
    <source>
        <dbReference type="Proteomes" id="UP000242146"/>
    </source>
</evidence>
<dbReference type="GO" id="GO:0005819">
    <property type="term" value="C:spindle"/>
    <property type="evidence" value="ECO:0007669"/>
    <property type="project" value="UniProtKB-SubCell"/>
</dbReference>
<dbReference type="SMART" id="SM01052">
    <property type="entry name" value="CAP_GLY"/>
    <property type="match status" value="1"/>
</dbReference>
<dbReference type="PANTHER" id="PTHR18916">
    <property type="entry name" value="DYNACTIN 1-RELATED MICROTUBULE-BINDING"/>
    <property type="match status" value="1"/>
</dbReference>
<dbReference type="Pfam" id="PF01302">
    <property type="entry name" value="CAP_GLY"/>
    <property type="match status" value="1"/>
</dbReference>
<dbReference type="GO" id="GO:0005874">
    <property type="term" value="C:microtubule"/>
    <property type="evidence" value="ECO:0007669"/>
    <property type="project" value="UniProtKB-KW"/>
</dbReference>
<evidence type="ECO:0000256" key="7">
    <source>
        <dbReference type="ARBA" id="ARBA00023212"/>
    </source>
</evidence>
<feature type="coiled-coil region" evidence="8">
    <location>
        <begin position="817"/>
        <end position="844"/>
    </location>
</feature>
<comment type="caution">
    <text evidence="11">The sequence shown here is derived from an EMBL/GenBank/DDBJ whole genome shotgun (WGS) entry which is preliminary data.</text>
</comment>
<dbReference type="PROSITE" id="PS50245">
    <property type="entry name" value="CAP_GLY_2"/>
    <property type="match status" value="1"/>
</dbReference>
<keyword evidence="4" id="KW-0493">Microtubule</keyword>
<evidence type="ECO:0000256" key="6">
    <source>
        <dbReference type="ARBA" id="ARBA00023054"/>
    </source>
</evidence>
<dbReference type="Pfam" id="PF12455">
    <property type="entry name" value="Dynactin"/>
    <property type="match status" value="1"/>
</dbReference>
<dbReference type="Gene3D" id="2.30.30.190">
    <property type="entry name" value="CAP Gly-rich-like domain"/>
    <property type="match status" value="1"/>
</dbReference>
<keyword evidence="12" id="KW-1185">Reference proteome</keyword>
<keyword evidence="5" id="KW-0243">Dynein</keyword>
<evidence type="ECO:0000313" key="11">
    <source>
        <dbReference type="EMBL" id="ORX48475.1"/>
    </source>
</evidence>
<keyword evidence="3" id="KW-0963">Cytoplasm</keyword>
<name>A0A1X2G9B7_9FUNG</name>
<gene>
    <name evidence="11" type="ORF">DM01DRAFT_255950</name>
</gene>
<sequence length="1244" mass="142770">MEFDFKIGTKVLIHGENIGTIRFIGTTSFQTGRWIGIELDEPKGKNAGVVQGKRYFECRAQHGVFVRPTQVQLLNAGSPTSTATSQDEAANSGRSSASSLGASSRGSTPSRRTSTVLPSPIANKKRPTSLLNGNTPRASITVTAQQRRKSVSVRQQMQQQQASPPAPAPAPPLSPLPVTPNSPKPVTASPPPVDALKRLEDLKRRRLQQLQLAQQQEIVEPSDDDEADKQEYYEELRLKLKILESKRQEDRERFREYEKIKEEAEQFLTLRNKLQDKIGELQKDVRDTKRDLKEAMTDKDTFEAKYNDVLESLEMMTLDKEMAEERAESLQHEVDLLTEKMEEVTIDLDILRKESEILNKPPDVSGNDSKTPLEVIQLERHNERLKEALIKLRDATADKEAELNGRLKDMEHECLELQDIRGQRDRFKEQLDVTEYQMEDLKQRLDDAMGAEDLVEQLTDKNLTLTEQIEELRGTVDDLEALKELADELEENHVETEKQLEAEIEHRDMLLRDQLERLRHCEETNSDYEATIQQFRELVTLLQSDLEQLKQKGEVEASEKSNLSSQSQAMMSLNIQLQNTVMKSQAKSIDLELRKLEAAQATDRLTYVQPYLPDAFFKTENDPISCLLLFKRLVFKTDMIVKHLDQHHPISEKILEGISTHLVTICEMRQKAGWLSDLAKRFVTFVKNCKPDVFIKLNQVYHDVVGSERRLNSIVEHLRADEVEDGTSLLELQRMISQFEHLVDAFLVQYGESNHADQFFALTRSLDFNADRMVVEFTYLQQVVHNAVQTEDFQIEEGSVSLDVDYLEPLGRLIVSAKNCKITAKKLLRRLEELSEEALTLRSDHLHRFKTLYSISTKLCRYCYELCHQITGYVDSKRGSREPLSIRALQQLVRDKADEILDIPESTLWEASLKILRSLTTELKEQVHQPLFFFFCRKICGTDTLFLIVATGVAPWIQRASDMKAEVVVNHDMERKLQQSSDEIIKLIKDMKLKEQSLQEGSVKIDLLERRLEHAKKEAEQIAGLEQALEKAQQQEQMYVEAMDNLQAEHDVLDQELTHLKKEAAKKEEKRQSLLKKMTYDATATDASDMPTHSAAGSYQEMDGQIQTLKSTIRFLRAEVSQLRSEELCKSLQLETFPPVHHPSLPVKRDQWQQVVTQSRVLLKDIRVAGSSPKLVDLSLQTGAKWLTQTKRPAYQYQAQQSVLYTLQQRTQQLKSNMQSLAANQPSRPILINTTKKVRLYFFF</sequence>
<feature type="compositionally biased region" description="Low complexity" evidence="9">
    <location>
        <begin position="152"/>
        <end position="163"/>
    </location>
</feature>
<evidence type="ECO:0000256" key="3">
    <source>
        <dbReference type="ARBA" id="ARBA00022490"/>
    </source>
</evidence>
<dbReference type="GO" id="GO:0030286">
    <property type="term" value="C:dynein complex"/>
    <property type="evidence" value="ECO:0007669"/>
    <property type="project" value="UniProtKB-KW"/>
</dbReference>
<keyword evidence="7" id="KW-0206">Cytoskeleton</keyword>
<feature type="coiled-coil region" evidence="8">
    <location>
        <begin position="196"/>
        <end position="552"/>
    </location>
</feature>
<feature type="region of interest" description="Disordered" evidence="9">
    <location>
        <begin position="76"/>
        <end position="193"/>
    </location>
</feature>
<evidence type="ECO:0000256" key="2">
    <source>
        <dbReference type="ARBA" id="ARBA00011010"/>
    </source>
</evidence>
<dbReference type="PROSITE" id="PS00845">
    <property type="entry name" value="CAP_GLY_1"/>
    <property type="match status" value="1"/>
</dbReference>